<dbReference type="PANTHER" id="PTHR43095">
    <property type="entry name" value="SUGAR KINASE"/>
    <property type="match status" value="1"/>
</dbReference>
<keyword evidence="2" id="KW-0808">Transferase</keyword>
<keyword evidence="3 5" id="KW-0418">Kinase</keyword>
<dbReference type="PANTHER" id="PTHR43095:SF5">
    <property type="entry name" value="XYLULOSE KINASE"/>
    <property type="match status" value="1"/>
</dbReference>
<comment type="caution">
    <text evidence="5">The sequence shown here is derived from an EMBL/GenBank/DDBJ whole genome shotgun (WGS) entry which is preliminary data.</text>
</comment>
<evidence type="ECO:0000313" key="6">
    <source>
        <dbReference type="Proteomes" id="UP000294581"/>
    </source>
</evidence>
<dbReference type="InterPro" id="IPR050406">
    <property type="entry name" value="FGGY_Carb_Kinase"/>
</dbReference>
<gene>
    <name evidence="5" type="ORF">C7445_11083</name>
</gene>
<keyword evidence="6" id="KW-1185">Reference proteome</keyword>
<dbReference type="Gene3D" id="3.30.420.40">
    <property type="match status" value="2"/>
</dbReference>
<name>A0A4R8LMD5_9BACL</name>
<evidence type="ECO:0000313" key="5">
    <source>
        <dbReference type="EMBL" id="TDY44038.1"/>
    </source>
</evidence>
<comment type="similarity">
    <text evidence="1">Belongs to the FGGY kinase family.</text>
</comment>
<dbReference type="SUPFAM" id="SSF53067">
    <property type="entry name" value="Actin-like ATPase domain"/>
    <property type="match status" value="2"/>
</dbReference>
<feature type="domain" description="Carbohydrate kinase FGGY N-terminal" evidence="4">
    <location>
        <begin position="4"/>
        <end position="232"/>
    </location>
</feature>
<dbReference type="AlphaFoldDB" id="A0A4R8LMD5"/>
<reference evidence="5 6" key="1">
    <citation type="submission" date="2019-03" db="EMBL/GenBank/DDBJ databases">
        <title>Genomic Encyclopedia of Type Strains, Phase IV (KMG-IV): sequencing the most valuable type-strain genomes for metagenomic binning, comparative biology and taxonomic classification.</title>
        <authorList>
            <person name="Goeker M."/>
        </authorList>
    </citation>
    <scope>NUCLEOTIDE SEQUENCE [LARGE SCALE GENOMIC DNA]</scope>
    <source>
        <strain evidence="5 6">DSM 17974</strain>
    </source>
</reference>
<dbReference type="GO" id="GO:0005975">
    <property type="term" value="P:carbohydrate metabolic process"/>
    <property type="evidence" value="ECO:0007669"/>
    <property type="project" value="InterPro"/>
</dbReference>
<dbReference type="CDD" id="cd07777">
    <property type="entry name" value="ASKHA_NBD_FGGY_SHK"/>
    <property type="match status" value="1"/>
</dbReference>
<evidence type="ECO:0000259" key="4">
    <source>
        <dbReference type="Pfam" id="PF00370"/>
    </source>
</evidence>
<organism evidence="5 6">
    <name type="scientific">Alicyclobacillus sacchari</name>
    <dbReference type="NCBI Taxonomy" id="392010"/>
    <lineage>
        <taxon>Bacteria</taxon>
        <taxon>Bacillati</taxon>
        <taxon>Bacillota</taxon>
        <taxon>Bacilli</taxon>
        <taxon>Bacillales</taxon>
        <taxon>Alicyclobacillaceae</taxon>
        <taxon>Alicyclobacillus</taxon>
    </lineage>
</organism>
<sequence length="448" mass="47081">MKTIGLDLGTTSIGACVWDSDLDMAIAVETHVHAADLPARESFAKLQDAKRIAELAKEIVEGLLDRHDGIEAIGMTGQMHGIVYVDEHGEMVSPLYTWQDGRAAALYRDGMSYSAALSAELGQSVPSGYGLATHFYHVVQGQVPPAAAKLCTLADAVALHLTKRTAPVLDPSMAASLGGFDAATMSFAGSALERTGIGSSMLPTCASPEGPLGLFHGIPVYPAIGDNQASYLGAVGDRDHCLFINVGTGAQLSMRASEGEAVPGWEWRPFPAGGGLLVGATLAGGQAYALLASYFRQVIAMCGLTPPASMYAAMDGALTAAKQAGKTESTLSVRPTFYGMRGDETAMGRIDNIMADNFTPVDLIIGTLDGVVDELYSYWSVLPQGTKNRISQLVGAGNGLRKNPHLAARVERRFGMRLLWSRVSEEAAAGAARHATAMASRYLADGTA</sequence>
<accession>A0A4R8LMD5</accession>
<dbReference type="Proteomes" id="UP000294581">
    <property type="component" value="Unassembled WGS sequence"/>
</dbReference>
<dbReference type="EMBL" id="SORF01000010">
    <property type="protein sequence ID" value="TDY44038.1"/>
    <property type="molecule type" value="Genomic_DNA"/>
</dbReference>
<dbReference type="RefSeq" id="WP_134160194.1">
    <property type="nucleotide sequence ID" value="NZ_SORF01000010.1"/>
</dbReference>
<protein>
    <submittedName>
        <fullName evidence="5">Sedoheptulokinase</fullName>
    </submittedName>
</protein>
<evidence type="ECO:0000256" key="3">
    <source>
        <dbReference type="ARBA" id="ARBA00022777"/>
    </source>
</evidence>
<evidence type="ECO:0000256" key="2">
    <source>
        <dbReference type="ARBA" id="ARBA00022679"/>
    </source>
</evidence>
<dbReference type="InterPro" id="IPR043129">
    <property type="entry name" value="ATPase_NBD"/>
</dbReference>
<dbReference type="OrthoDB" id="8434698at2"/>
<evidence type="ECO:0000256" key="1">
    <source>
        <dbReference type="ARBA" id="ARBA00009156"/>
    </source>
</evidence>
<dbReference type="GO" id="GO:0016301">
    <property type="term" value="F:kinase activity"/>
    <property type="evidence" value="ECO:0007669"/>
    <property type="project" value="UniProtKB-KW"/>
</dbReference>
<dbReference type="InterPro" id="IPR018484">
    <property type="entry name" value="FGGY_N"/>
</dbReference>
<dbReference type="Pfam" id="PF00370">
    <property type="entry name" value="FGGY_N"/>
    <property type="match status" value="1"/>
</dbReference>
<proteinExistence type="inferred from homology"/>